<dbReference type="PIRSF" id="PIRSF026326">
    <property type="entry name" value="InaA"/>
    <property type="match status" value="1"/>
</dbReference>
<evidence type="ECO:0000313" key="2">
    <source>
        <dbReference type="Proteomes" id="UP000029443"/>
    </source>
</evidence>
<dbReference type="Pfam" id="PF06293">
    <property type="entry name" value="Kdo"/>
    <property type="match status" value="1"/>
</dbReference>
<sequence length="257" mass="29462">MKASYFHPHWRLALQGHGLKTISDWLALDKTLIDEPNHRGRGISQVFRARVSDPWGGEATVYIKHQRNYVRRSLLHPLSGQATLYQEYKALMGCWQAGVPVAEPLFFAASNLNGDREAMLVSLDLAGFQSLDQVALDQLSTARRFALIRDVAAVVRLLHERGLVHQNLYPKHVFVSWSEAMQRFDARFIDMERCRPHYHALRPRLRDLDSLARRSEGFSARDKIRFLHHYMVQPKLGTQGRSLLGRLERKSKALAGS</sequence>
<evidence type="ECO:0000313" key="1">
    <source>
        <dbReference type="EMBL" id="KGD62474.1"/>
    </source>
</evidence>
<keyword evidence="1" id="KW-0418">Kinase</keyword>
<gene>
    <name evidence="1" type="ORF">T9A_00765</name>
</gene>
<accession>A0ABR4WH58</accession>
<comment type="caution">
    <text evidence="1">The sequence shown here is derived from an EMBL/GenBank/DDBJ whole genome shotgun (WGS) entry which is preliminary data.</text>
</comment>
<dbReference type="RefSeq" id="WP_198030607.1">
    <property type="nucleotide sequence ID" value="NZ_ARXU01000002.1"/>
</dbReference>
<keyword evidence="2" id="KW-1185">Reference proteome</keyword>
<dbReference type="EMBL" id="ARXU01000002">
    <property type="protein sequence ID" value="KGD62474.1"/>
    <property type="molecule type" value="Genomic_DNA"/>
</dbReference>
<reference evidence="1 2" key="1">
    <citation type="submission" date="2012-09" db="EMBL/GenBank/DDBJ databases">
        <title>Genome Sequence of alkane-degrading Bacterium Alcanivorax jadensis T9.</title>
        <authorList>
            <person name="Lai Q."/>
            <person name="Shao Z."/>
        </authorList>
    </citation>
    <scope>NUCLEOTIDE SEQUENCE [LARGE SCALE GENOMIC DNA]</scope>
    <source>
        <strain evidence="1 2">T9</strain>
    </source>
</reference>
<keyword evidence="1" id="KW-0808">Transferase</keyword>
<organism evidence="1 2">
    <name type="scientific">Alcanivorax jadensis T9</name>
    <dbReference type="NCBI Taxonomy" id="1177181"/>
    <lineage>
        <taxon>Bacteria</taxon>
        <taxon>Pseudomonadati</taxon>
        <taxon>Pseudomonadota</taxon>
        <taxon>Gammaproteobacteria</taxon>
        <taxon>Oceanospirillales</taxon>
        <taxon>Alcanivoracaceae</taxon>
        <taxon>Alcanivorax</taxon>
    </lineage>
</organism>
<dbReference type="GO" id="GO:0016301">
    <property type="term" value="F:kinase activity"/>
    <property type="evidence" value="ECO:0007669"/>
    <property type="project" value="UniProtKB-KW"/>
</dbReference>
<name>A0ABR4WH58_9GAMM</name>
<proteinExistence type="predicted"/>
<protein>
    <submittedName>
        <fullName evidence="1">Lipopolysaacharide kinase</fullName>
    </submittedName>
</protein>
<dbReference type="SUPFAM" id="SSF56112">
    <property type="entry name" value="Protein kinase-like (PK-like)"/>
    <property type="match status" value="1"/>
</dbReference>
<dbReference type="InterPro" id="IPR027023">
    <property type="entry name" value="Put_LipoPS_kinase_InaA"/>
</dbReference>
<dbReference type="Proteomes" id="UP000029443">
    <property type="component" value="Unassembled WGS sequence"/>
</dbReference>
<dbReference type="InterPro" id="IPR011009">
    <property type="entry name" value="Kinase-like_dom_sf"/>
</dbReference>